<proteinExistence type="predicted"/>
<gene>
    <name evidence="2" type="ORF">FCU45_08875</name>
</gene>
<name>A0A4U2Z5C1_9BACT</name>
<dbReference type="EMBL" id="SZPX01000006">
    <property type="protein sequence ID" value="TKI69064.1"/>
    <property type="molecule type" value="Genomic_DNA"/>
</dbReference>
<sequence length="86" mass="9592">MARAKFDKLITDETTTPTKTHLDLQKKQGRPKGSKVKAEQSTASITIALTPSQKKELEAYAKSEFRSAGSVIKMLLIQKDIIKMNE</sequence>
<reference evidence="2 3" key="1">
    <citation type="submission" date="2019-04" db="EMBL/GenBank/DDBJ databases">
        <title>Sulfurimonas crateris sp. nov. a facultative anaerobic sulfur-oxidizing chemolithautotrophic bacterium isolated from a terrestrial mud vulcano.</title>
        <authorList>
            <person name="Ratnikova N.M."/>
            <person name="Slobodkin A.I."/>
            <person name="Merkel A.Y."/>
            <person name="Novikov A."/>
            <person name="Bonch-Osmolovskaya E.A."/>
            <person name="Slobodkina G.B."/>
        </authorList>
    </citation>
    <scope>NUCLEOTIDE SEQUENCE [LARGE SCALE GENOMIC DNA]</scope>
    <source>
        <strain evidence="2 3">SN118</strain>
    </source>
</reference>
<dbReference type="AlphaFoldDB" id="A0A4U2Z5C1"/>
<organism evidence="2 3">
    <name type="scientific">Sulfurimonas crateris</name>
    <dbReference type="NCBI Taxonomy" id="2574727"/>
    <lineage>
        <taxon>Bacteria</taxon>
        <taxon>Pseudomonadati</taxon>
        <taxon>Campylobacterota</taxon>
        <taxon>Epsilonproteobacteria</taxon>
        <taxon>Campylobacterales</taxon>
        <taxon>Sulfurimonadaceae</taxon>
        <taxon>Sulfurimonas</taxon>
    </lineage>
</organism>
<evidence type="ECO:0000313" key="3">
    <source>
        <dbReference type="Proteomes" id="UP000309561"/>
    </source>
</evidence>
<comment type="caution">
    <text evidence="2">The sequence shown here is derived from an EMBL/GenBank/DDBJ whole genome shotgun (WGS) entry which is preliminary data.</text>
</comment>
<protein>
    <submittedName>
        <fullName evidence="2">Uncharacterized protein</fullName>
    </submittedName>
</protein>
<dbReference type="Proteomes" id="UP000309561">
    <property type="component" value="Unassembled WGS sequence"/>
</dbReference>
<evidence type="ECO:0000313" key="2">
    <source>
        <dbReference type="EMBL" id="TKI69064.1"/>
    </source>
</evidence>
<accession>A0A4U2Z5C1</accession>
<dbReference type="OrthoDB" id="9934481at2"/>
<dbReference type="RefSeq" id="WP_137014418.1">
    <property type="nucleotide sequence ID" value="NZ_SZPX01000006.1"/>
</dbReference>
<evidence type="ECO:0000256" key="1">
    <source>
        <dbReference type="SAM" id="MobiDB-lite"/>
    </source>
</evidence>
<keyword evidence="3" id="KW-1185">Reference proteome</keyword>
<feature type="region of interest" description="Disordered" evidence="1">
    <location>
        <begin position="17"/>
        <end position="41"/>
    </location>
</feature>